<evidence type="ECO:0000313" key="7">
    <source>
        <dbReference type="EMBL" id="ONH81617.1"/>
    </source>
</evidence>
<feature type="transmembrane region" description="Helical" evidence="6">
    <location>
        <begin position="103"/>
        <end position="127"/>
    </location>
</feature>
<reference evidence="7 9" key="1">
    <citation type="submission" date="2016-12" db="EMBL/GenBank/DDBJ databases">
        <title>Draft genome sequence of Roseomonas mucosa strain AU37, isolated from a peripheral intravenous catheter.</title>
        <authorList>
            <person name="Choudhury M.A."/>
            <person name="Sidjabat H.E."/>
            <person name="Wailan A.M."/>
            <person name="Zhang L."/>
            <person name="Marsh N.M."/>
            <person name="Rickard C.M."/>
            <person name="Davies M."/>
            <person name="Mcmillan D.J."/>
        </authorList>
    </citation>
    <scope>NUCLEOTIDE SEQUENCE [LARGE SCALE GENOMIC DNA]</scope>
    <source>
        <strain evidence="7 9">SAVE376</strain>
    </source>
</reference>
<dbReference type="GO" id="GO:0005886">
    <property type="term" value="C:plasma membrane"/>
    <property type="evidence" value="ECO:0007669"/>
    <property type="project" value="UniProtKB-SubCell"/>
</dbReference>
<dbReference type="RefSeq" id="WP_019460300.1">
    <property type="nucleotide sequence ID" value="NZ_AP031462.1"/>
</dbReference>
<gene>
    <name evidence="7" type="ORF">APZ41_018835</name>
    <name evidence="8" type="ORF">NCTC13291_03146</name>
</gene>
<dbReference type="AlphaFoldDB" id="A0A1S8D195"/>
<dbReference type="OrthoDB" id="194658at2"/>
<organism evidence="7 9">
    <name type="scientific">Roseomonas mucosa</name>
    <dbReference type="NCBI Taxonomy" id="207340"/>
    <lineage>
        <taxon>Bacteria</taxon>
        <taxon>Pseudomonadati</taxon>
        <taxon>Pseudomonadota</taxon>
        <taxon>Alphaproteobacteria</taxon>
        <taxon>Acetobacterales</taxon>
        <taxon>Roseomonadaceae</taxon>
        <taxon>Roseomonas</taxon>
    </lineage>
</organism>
<dbReference type="Proteomes" id="UP000054844">
    <property type="component" value="Unassembled WGS sequence"/>
</dbReference>
<keyword evidence="5 6" id="KW-0472">Membrane</keyword>
<dbReference type="PANTHER" id="PTHR33931">
    <property type="entry name" value="HOLIN-LIKE PROTEIN CIDA-RELATED"/>
    <property type="match status" value="1"/>
</dbReference>
<proteinExistence type="predicted"/>
<feature type="transmembrane region" description="Helical" evidence="6">
    <location>
        <begin position="72"/>
        <end position="91"/>
    </location>
</feature>
<keyword evidence="9" id="KW-1185">Reference proteome</keyword>
<evidence type="ECO:0000256" key="5">
    <source>
        <dbReference type="ARBA" id="ARBA00023136"/>
    </source>
</evidence>
<dbReference type="GeneID" id="99634279"/>
<dbReference type="EMBL" id="LLWF02000102">
    <property type="protein sequence ID" value="ONH81617.1"/>
    <property type="molecule type" value="Genomic_DNA"/>
</dbReference>
<keyword evidence="3 6" id="KW-0812">Transmembrane</keyword>
<evidence type="ECO:0000256" key="3">
    <source>
        <dbReference type="ARBA" id="ARBA00022692"/>
    </source>
</evidence>
<dbReference type="Proteomes" id="UP000254919">
    <property type="component" value="Unassembled WGS sequence"/>
</dbReference>
<feature type="transmembrane region" description="Helical" evidence="6">
    <location>
        <begin position="42"/>
        <end position="60"/>
    </location>
</feature>
<evidence type="ECO:0000256" key="1">
    <source>
        <dbReference type="ARBA" id="ARBA00004651"/>
    </source>
</evidence>
<dbReference type="Pfam" id="PF03788">
    <property type="entry name" value="LrgA"/>
    <property type="match status" value="1"/>
</dbReference>
<evidence type="ECO:0000256" key="4">
    <source>
        <dbReference type="ARBA" id="ARBA00022989"/>
    </source>
</evidence>
<dbReference type="PANTHER" id="PTHR33931:SF2">
    <property type="entry name" value="HOLIN-LIKE PROTEIN CIDA"/>
    <property type="match status" value="1"/>
</dbReference>
<evidence type="ECO:0000256" key="6">
    <source>
        <dbReference type="SAM" id="Phobius"/>
    </source>
</evidence>
<sequence length="147" mass="16110">MSIPVNLAGPLRHEFQKRWWLQAGFFVLVSWVSGQLVQRTGIGLPGTILGLGLVLVLLASRLMRPESLRRGALVLQDHLMLFFVPPMLALLDHPEFLSRDGLLVLLSVVAGTLAVMAGTGLVVEFCIRAIERAEAREGTLRDGHHVA</sequence>
<dbReference type="EMBL" id="UGVN01000001">
    <property type="protein sequence ID" value="SUE41557.1"/>
    <property type="molecule type" value="Genomic_DNA"/>
</dbReference>
<protein>
    <submittedName>
        <fullName evidence="8">Holin-like protein</fullName>
    </submittedName>
</protein>
<name>A0A1S8D195_9PROT</name>
<comment type="subcellular location">
    <subcellularLocation>
        <location evidence="1">Cell membrane</location>
        <topology evidence="1">Multi-pass membrane protein</topology>
    </subcellularLocation>
</comment>
<accession>A0A1S8D195</accession>
<dbReference type="InterPro" id="IPR005538">
    <property type="entry name" value="LrgA/CidA"/>
</dbReference>
<keyword evidence="2" id="KW-1003">Cell membrane</keyword>
<evidence type="ECO:0000313" key="10">
    <source>
        <dbReference type="Proteomes" id="UP000254919"/>
    </source>
</evidence>
<reference evidence="8 10" key="2">
    <citation type="submission" date="2018-06" db="EMBL/GenBank/DDBJ databases">
        <authorList>
            <consortium name="Pathogen Informatics"/>
            <person name="Doyle S."/>
        </authorList>
    </citation>
    <scope>NUCLEOTIDE SEQUENCE [LARGE SCALE GENOMIC DNA]</scope>
    <source>
        <strain evidence="8 10">NCTC13291</strain>
    </source>
</reference>
<keyword evidence="4 6" id="KW-1133">Transmembrane helix</keyword>
<evidence type="ECO:0000256" key="2">
    <source>
        <dbReference type="ARBA" id="ARBA00022475"/>
    </source>
</evidence>
<evidence type="ECO:0000313" key="9">
    <source>
        <dbReference type="Proteomes" id="UP000054844"/>
    </source>
</evidence>
<dbReference type="STRING" id="207340.APZ41_018835"/>
<evidence type="ECO:0000313" key="8">
    <source>
        <dbReference type="EMBL" id="SUE41557.1"/>
    </source>
</evidence>